<reference evidence="2" key="1">
    <citation type="submission" date="2014-06" db="EMBL/GenBank/DDBJ databases">
        <authorList>
            <person name="Le Roux Frederique"/>
        </authorList>
    </citation>
    <scope>NUCLEOTIDE SEQUENCE [LARGE SCALE GENOMIC DNA]</scope>
    <source>
        <strain evidence="2">J5-5</strain>
    </source>
</reference>
<protein>
    <recommendedName>
        <fullName evidence="3">Lipoprotein</fullName>
    </recommendedName>
</protein>
<sequence>MLYLLIFMLINKGIHEYRVFTVLFIDDDTVNSALITNDKELILMIINVAKKFILAASALVLGGCVSYSVTEQEMTNYLQDSVMLEQEVGVQNVMYAQVAVDDLAVQIGRADAERVSVLANTNAQVQVFNVPNMRLDLDIEFSAIPEYDKESGEIYLKSLRLERFEEKDKQLSPEIAKLLKPAVSMIGFALSQSPVYKLDSNKVQESLIKSSEPNLVIKDNKLVIELFD</sequence>
<dbReference type="Pfam" id="PF07273">
    <property type="entry name" value="DUF1439"/>
    <property type="match status" value="1"/>
</dbReference>
<evidence type="ECO:0000313" key="1">
    <source>
        <dbReference type="EMBL" id="CDT64131.1"/>
    </source>
</evidence>
<accession>A0A822N6N0</accession>
<dbReference type="EMBL" id="CCJV01000139">
    <property type="protein sequence ID" value="CDT64131.1"/>
    <property type="molecule type" value="Genomic_DNA"/>
</dbReference>
<dbReference type="InterPro" id="IPR010835">
    <property type="entry name" value="DUF1439"/>
</dbReference>
<proteinExistence type="predicted"/>
<comment type="caution">
    <text evidence="1">The sequence shown here is derived from an EMBL/GenBank/DDBJ whole genome shotgun (WGS) entry which is preliminary data.</text>
</comment>
<dbReference type="Proteomes" id="UP000049495">
    <property type="component" value="Unassembled WGS sequence"/>
</dbReference>
<organism evidence="1 2">
    <name type="scientific">Vibrio crassostreae</name>
    <dbReference type="NCBI Taxonomy" id="246167"/>
    <lineage>
        <taxon>Bacteria</taxon>
        <taxon>Pseudomonadati</taxon>
        <taxon>Pseudomonadota</taxon>
        <taxon>Gammaproteobacteria</taxon>
        <taxon>Vibrionales</taxon>
        <taxon>Vibrionaceae</taxon>
        <taxon>Vibrio</taxon>
    </lineage>
</organism>
<dbReference type="Gene3D" id="3.15.10.40">
    <property type="entry name" value="Uncharacterised protein PF07273, DUF1439"/>
    <property type="match status" value="1"/>
</dbReference>
<evidence type="ECO:0008006" key="3">
    <source>
        <dbReference type="Google" id="ProtNLM"/>
    </source>
</evidence>
<gene>
    <name evidence="1" type="ORF">VCR5J5_750085</name>
</gene>
<evidence type="ECO:0000313" key="2">
    <source>
        <dbReference type="Proteomes" id="UP000049495"/>
    </source>
</evidence>
<dbReference type="AlphaFoldDB" id="A0A822N6N0"/>
<name>A0A822N6N0_9VIBR</name>